<dbReference type="GO" id="GO:0009636">
    <property type="term" value="P:response to toxic substance"/>
    <property type="evidence" value="ECO:0007669"/>
    <property type="project" value="UniProtKB-KW"/>
</dbReference>
<evidence type="ECO:0000256" key="9">
    <source>
        <dbReference type="ARBA" id="ARBA00022827"/>
    </source>
</evidence>
<evidence type="ECO:0000256" key="16">
    <source>
        <dbReference type="ARBA" id="ARBA00056398"/>
    </source>
</evidence>
<evidence type="ECO:0000256" key="14">
    <source>
        <dbReference type="ARBA" id="ARBA00048649"/>
    </source>
</evidence>
<dbReference type="GO" id="GO:0008941">
    <property type="term" value="F:nitric oxide dioxygenase NAD(P)H activity"/>
    <property type="evidence" value="ECO:0007669"/>
    <property type="project" value="UniProtKB-EC"/>
</dbReference>
<dbReference type="NCBIfam" id="NF009805">
    <property type="entry name" value="PRK13289.1"/>
    <property type="match status" value="1"/>
</dbReference>
<dbReference type="FunCoup" id="A0A067PKQ2">
    <property type="interactions" value="92"/>
</dbReference>
<dbReference type="InterPro" id="IPR039261">
    <property type="entry name" value="FNR_nucleotide-bd"/>
</dbReference>
<evidence type="ECO:0000256" key="7">
    <source>
        <dbReference type="ARBA" id="ARBA00022630"/>
    </source>
</evidence>
<reference evidence="20" key="1">
    <citation type="journal article" date="2014" name="Proc. Natl. Acad. Sci. U.S.A.">
        <title>Extensive sampling of basidiomycete genomes demonstrates inadequacy of the white-rot/brown-rot paradigm for wood decay fungi.</title>
        <authorList>
            <person name="Riley R."/>
            <person name="Salamov A.A."/>
            <person name="Brown D.W."/>
            <person name="Nagy L.G."/>
            <person name="Floudas D."/>
            <person name="Held B.W."/>
            <person name="Levasseur A."/>
            <person name="Lombard V."/>
            <person name="Morin E."/>
            <person name="Otillar R."/>
            <person name="Lindquist E.A."/>
            <person name="Sun H."/>
            <person name="LaButti K.M."/>
            <person name="Schmutz J."/>
            <person name="Jabbour D."/>
            <person name="Luo H."/>
            <person name="Baker S.E."/>
            <person name="Pisabarro A.G."/>
            <person name="Walton J.D."/>
            <person name="Blanchette R.A."/>
            <person name="Henrissat B."/>
            <person name="Martin F."/>
            <person name="Cullen D."/>
            <person name="Hibbett D.S."/>
            <person name="Grigoriev I.V."/>
        </authorList>
    </citation>
    <scope>NUCLEOTIDE SEQUENCE [LARGE SCALE GENOMIC DNA]</scope>
    <source>
        <strain evidence="20">MUCL 33604</strain>
    </source>
</reference>
<dbReference type="GO" id="GO:0046210">
    <property type="term" value="P:nitric oxide catabolic process"/>
    <property type="evidence" value="ECO:0007669"/>
    <property type="project" value="TreeGrafter"/>
</dbReference>
<dbReference type="InterPro" id="IPR001433">
    <property type="entry name" value="OxRdtase_FAD/NAD-bd"/>
</dbReference>
<dbReference type="PROSITE" id="PS01033">
    <property type="entry name" value="GLOBIN"/>
    <property type="match status" value="1"/>
</dbReference>
<dbReference type="GO" id="GO:0046872">
    <property type="term" value="F:metal ion binding"/>
    <property type="evidence" value="ECO:0007669"/>
    <property type="project" value="UniProtKB-KW"/>
</dbReference>
<dbReference type="SUPFAM" id="SSF46458">
    <property type="entry name" value="Globin-like"/>
    <property type="match status" value="1"/>
</dbReference>
<dbReference type="GO" id="GO:0071500">
    <property type="term" value="P:cellular response to nitrosative stress"/>
    <property type="evidence" value="ECO:0007669"/>
    <property type="project" value="TreeGrafter"/>
</dbReference>
<feature type="domain" description="FAD-binding FR-type" evidence="18">
    <location>
        <begin position="161"/>
        <end position="279"/>
    </location>
</feature>
<gene>
    <name evidence="19" type="ORF">JAAARDRAFT_336603</name>
</gene>
<dbReference type="PROSITE" id="PS51384">
    <property type="entry name" value="FAD_FR"/>
    <property type="match status" value="1"/>
</dbReference>
<keyword evidence="10" id="KW-0521">NADP</keyword>
<dbReference type="CDD" id="cd06184">
    <property type="entry name" value="flavohem_like_fad_nad_binding"/>
    <property type="match status" value="1"/>
</dbReference>
<keyword evidence="8" id="KW-0479">Metal-binding</keyword>
<dbReference type="EC" id="1.14.12.17" evidence="4"/>
<keyword evidence="6" id="KW-0349">Heme</keyword>
<evidence type="ECO:0000256" key="5">
    <source>
        <dbReference type="ARBA" id="ARBA00022575"/>
    </source>
</evidence>
<dbReference type="Proteomes" id="UP000027265">
    <property type="component" value="Unassembled WGS sequence"/>
</dbReference>
<dbReference type="CDD" id="cd08922">
    <property type="entry name" value="FHb-globin"/>
    <property type="match status" value="1"/>
</dbReference>
<evidence type="ECO:0000256" key="15">
    <source>
        <dbReference type="ARBA" id="ARBA00049433"/>
    </source>
</evidence>
<evidence type="ECO:0000313" key="19">
    <source>
        <dbReference type="EMBL" id="KDQ55448.1"/>
    </source>
</evidence>
<dbReference type="GO" id="GO:0019825">
    <property type="term" value="F:oxygen binding"/>
    <property type="evidence" value="ECO:0007669"/>
    <property type="project" value="InterPro"/>
</dbReference>
<dbReference type="GO" id="GO:0020037">
    <property type="term" value="F:heme binding"/>
    <property type="evidence" value="ECO:0007669"/>
    <property type="project" value="InterPro"/>
</dbReference>
<evidence type="ECO:0000256" key="3">
    <source>
        <dbReference type="ARBA" id="ARBA00006401"/>
    </source>
</evidence>
<evidence type="ECO:0000256" key="13">
    <source>
        <dbReference type="ARBA" id="ARBA00023027"/>
    </source>
</evidence>
<dbReference type="Gene3D" id="1.10.490.10">
    <property type="entry name" value="Globins"/>
    <property type="match status" value="1"/>
</dbReference>
<comment type="function">
    <text evidence="16">In the presence of oxygen and NADH, it has NADH oxidase activity, which leads to the generation of superoxide and H(2)O(2). Under anaerobic conditions, it also exhibits nitric oxide reductase and FAD reductase activities. However, all these reactions are much lower than NOD activity.</text>
</comment>
<evidence type="ECO:0000256" key="12">
    <source>
        <dbReference type="ARBA" id="ARBA00023004"/>
    </source>
</evidence>
<dbReference type="STRING" id="933084.A0A067PKQ2"/>
<dbReference type="SUPFAM" id="SSF63380">
    <property type="entry name" value="Riboflavin synthase domain-like"/>
    <property type="match status" value="1"/>
</dbReference>
<evidence type="ECO:0000259" key="17">
    <source>
        <dbReference type="PROSITE" id="PS01033"/>
    </source>
</evidence>
<evidence type="ECO:0000256" key="4">
    <source>
        <dbReference type="ARBA" id="ARBA00012229"/>
    </source>
</evidence>
<keyword evidence="13" id="KW-0520">NAD</keyword>
<evidence type="ECO:0000256" key="11">
    <source>
        <dbReference type="ARBA" id="ARBA00023002"/>
    </source>
</evidence>
<dbReference type="EMBL" id="KL197725">
    <property type="protein sequence ID" value="KDQ55448.1"/>
    <property type="molecule type" value="Genomic_DNA"/>
</dbReference>
<keyword evidence="9" id="KW-0274">FAD</keyword>
<dbReference type="GO" id="GO:0071949">
    <property type="term" value="F:FAD binding"/>
    <property type="evidence" value="ECO:0007669"/>
    <property type="project" value="TreeGrafter"/>
</dbReference>
<feature type="domain" description="Globin" evidence="17">
    <location>
        <begin position="15"/>
        <end position="152"/>
    </location>
</feature>
<dbReference type="HOGENOM" id="CLU_003827_12_0_1"/>
<dbReference type="SUPFAM" id="SSF52343">
    <property type="entry name" value="Ferredoxin reductase-like, C-terminal NADP-linked domain"/>
    <property type="match status" value="1"/>
</dbReference>
<dbReference type="Gene3D" id="3.40.50.80">
    <property type="entry name" value="Nucleotide-binding domain of ferredoxin-NADP reductase (FNR) module"/>
    <property type="match status" value="1"/>
</dbReference>
<dbReference type="InterPro" id="IPR009050">
    <property type="entry name" value="Globin-like_sf"/>
</dbReference>
<dbReference type="Gene3D" id="2.40.30.10">
    <property type="entry name" value="Translation factors"/>
    <property type="match status" value="1"/>
</dbReference>
<evidence type="ECO:0000259" key="18">
    <source>
        <dbReference type="PROSITE" id="PS51384"/>
    </source>
</evidence>
<evidence type="ECO:0000313" key="20">
    <source>
        <dbReference type="Proteomes" id="UP000027265"/>
    </source>
</evidence>
<dbReference type="Pfam" id="PF00042">
    <property type="entry name" value="Globin"/>
    <property type="match status" value="1"/>
</dbReference>
<sequence>MTLGCQATDLPKVVPLTDAQRKLVKATAPILAQHGETVTAHFYQKMLDHHPELQNVFNHTSQVTNKQPAALAAAVYAYAVHIDDLTPVLPVVEHIAHKHVTLDIQPSQYNIVGTHLLGAIQDILGDAFTPDLFDAWYAAYWQLANILINRERELYEGAKWAGWKSFKLEKRVKESEEVTSFYLVPEESSLLPLPEYKAGQYISVRKFVPKLGIHQCRQYSLSDTPNPEHFRISVKRELGAEGVNGQHDHPGSMSNLIHDTLQVGDTIDVAAPFGDFFIDSNPSPIVLISAGVGITPAMSMLNTIFSQKDAKSQRTTSWIHTAHNRSKHPFREHVRALAEKNPEKLRQLVFYSEPDVGSVKGQDYHLEGRADLGRVPKANLYLDDKASQYYVVGPVSFMADIHKGLVSLGVESDRVHMELYGTGSIPVAA</sequence>
<comment type="cofactor">
    <cofactor evidence="2">
        <name>FAD</name>
        <dbReference type="ChEBI" id="CHEBI:57692"/>
    </cofactor>
</comment>
<evidence type="ECO:0000256" key="6">
    <source>
        <dbReference type="ARBA" id="ARBA00022617"/>
    </source>
</evidence>
<dbReference type="InterPro" id="IPR000971">
    <property type="entry name" value="Globin"/>
</dbReference>
<evidence type="ECO:0000256" key="2">
    <source>
        <dbReference type="ARBA" id="ARBA00001974"/>
    </source>
</evidence>
<comment type="catalytic activity">
    <reaction evidence="14">
        <text>2 nitric oxide + NADH + 2 O2 = 2 nitrate + NAD(+) + H(+)</text>
        <dbReference type="Rhea" id="RHEA:19469"/>
        <dbReference type="ChEBI" id="CHEBI:15378"/>
        <dbReference type="ChEBI" id="CHEBI:15379"/>
        <dbReference type="ChEBI" id="CHEBI:16480"/>
        <dbReference type="ChEBI" id="CHEBI:17632"/>
        <dbReference type="ChEBI" id="CHEBI:57540"/>
        <dbReference type="ChEBI" id="CHEBI:57945"/>
        <dbReference type="EC" id="1.14.12.17"/>
    </reaction>
</comment>
<dbReference type="Pfam" id="PF00175">
    <property type="entry name" value="NAD_binding_1"/>
    <property type="match status" value="1"/>
</dbReference>
<dbReference type="InterPro" id="IPR017938">
    <property type="entry name" value="Riboflavin_synthase-like_b-brl"/>
</dbReference>
<keyword evidence="12" id="KW-0408">Iron</keyword>
<protein>
    <recommendedName>
        <fullName evidence="4">nitric oxide dioxygenase</fullName>
        <ecNumber evidence="4">1.14.12.17</ecNumber>
    </recommendedName>
</protein>
<name>A0A067PKQ2_9AGAM</name>
<dbReference type="Pfam" id="PF00970">
    <property type="entry name" value="FAD_binding_6"/>
    <property type="match status" value="1"/>
</dbReference>
<evidence type="ECO:0000256" key="10">
    <source>
        <dbReference type="ARBA" id="ARBA00022857"/>
    </source>
</evidence>
<evidence type="ECO:0000256" key="1">
    <source>
        <dbReference type="ARBA" id="ARBA00001970"/>
    </source>
</evidence>
<comment type="similarity">
    <text evidence="3">In the C-terminal section; belongs to the flavoprotein pyridine nucleotide cytochrome reductase family.</text>
</comment>
<proteinExistence type="inferred from homology"/>
<keyword evidence="11" id="KW-0560">Oxidoreductase</keyword>
<dbReference type="AlphaFoldDB" id="A0A067PKQ2"/>
<dbReference type="OrthoDB" id="436496at2759"/>
<organism evidence="19 20">
    <name type="scientific">Jaapia argillacea MUCL 33604</name>
    <dbReference type="NCBI Taxonomy" id="933084"/>
    <lineage>
        <taxon>Eukaryota</taxon>
        <taxon>Fungi</taxon>
        <taxon>Dikarya</taxon>
        <taxon>Basidiomycota</taxon>
        <taxon>Agaricomycotina</taxon>
        <taxon>Agaricomycetes</taxon>
        <taxon>Agaricomycetidae</taxon>
        <taxon>Jaapiales</taxon>
        <taxon>Jaapiaceae</taxon>
        <taxon>Jaapia</taxon>
    </lineage>
</organism>
<dbReference type="InterPro" id="IPR017927">
    <property type="entry name" value="FAD-bd_FR_type"/>
</dbReference>
<dbReference type="PANTHER" id="PTHR43396">
    <property type="entry name" value="FLAVOHEMOPROTEIN"/>
    <property type="match status" value="1"/>
</dbReference>
<keyword evidence="7" id="KW-0285">Flavoprotein</keyword>
<keyword evidence="5" id="KW-0216">Detoxification</keyword>
<dbReference type="FunFam" id="2.40.30.10:FF:000034">
    <property type="entry name" value="Flavohemoprotein"/>
    <property type="match status" value="1"/>
</dbReference>
<dbReference type="FunFam" id="1.10.490.10:FF:000003">
    <property type="entry name" value="Flavohemoprotein"/>
    <property type="match status" value="1"/>
</dbReference>
<dbReference type="InterPro" id="IPR012292">
    <property type="entry name" value="Globin/Proto"/>
</dbReference>
<comment type="cofactor">
    <cofactor evidence="1">
        <name>heme b</name>
        <dbReference type="ChEBI" id="CHEBI:60344"/>
    </cofactor>
</comment>
<accession>A0A067PKQ2</accession>
<dbReference type="FunFam" id="3.40.50.80:FF:000010">
    <property type="entry name" value="Flavohemoprotein"/>
    <property type="match status" value="1"/>
</dbReference>
<evidence type="ECO:0000256" key="8">
    <source>
        <dbReference type="ARBA" id="ARBA00022723"/>
    </source>
</evidence>
<keyword evidence="20" id="KW-1185">Reference proteome</keyword>
<comment type="catalytic activity">
    <reaction evidence="15">
        <text>2 nitric oxide + NADPH + 2 O2 = 2 nitrate + NADP(+) + H(+)</text>
        <dbReference type="Rhea" id="RHEA:19465"/>
        <dbReference type="ChEBI" id="CHEBI:15378"/>
        <dbReference type="ChEBI" id="CHEBI:15379"/>
        <dbReference type="ChEBI" id="CHEBI:16480"/>
        <dbReference type="ChEBI" id="CHEBI:17632"/>
        <dbReference type="ChEBI" id="CHEBI:57783"/>
        <dbReference type="ChEBI" id="CHEBI:58349"/>
        <dbReference type="EC" id="1.14.12.17"/>
    </reaction>
</comment>
<dbReference type="InParanoid" id="A0A067PKQ2"/>
<dbReference type="InterPro" id="IPR008333">
    <property type="entry name" value="Cbr1-like_FAD-bd_dom"/>
</dbReference>
<dbReference type="PANTHER" id="PTHR43396:SF3">
    <property type="entry name" value="FLAVOHEMOPROTEIN"/>
    <property type="match status" value="1"/>
</dbReference>